<dbReference type="AlphaFoldDB" id="A0A5K3FPT4"/>
<dbReference type="Pfam" id="PF00488">
    <property type="entry name" value="MutS_V"/>
    <property type="match status" value="1"/>
</dbReference>
<evidence type="ECO:0000256" key="1">
    <source>
        <dbReference type="ARBA" id="ARBA00004123"/>
    </source>
</evidence>
<evidence type="ECO:0000256" key="6">
    <source>
        <dbReference type="ARBA" id="ARBA00023125"/>
    </source>
</evidence>
<evidence type="ECO:0000256" key="3">
    <source>
        <dbReference type="ARBA" id="ARBA00022741"/>
    </source>
</evidence>
<dbReference type="GO" id="GO:0005524">
    <property type="term" value="F:ATP binding"/>
    <property type="evidence" value="ECO:0007669"/>
    <property type="project" value="UniProtKB-KW"/>
</dbReference>
<dbReference type="SUPFAM" id="SSF48334">
    <property type="entry name" value="DNA repair protein MutS, domain III"/>
    <property type="match status" value="1"/>
</dbReference>
<dbReference type="InterPro" id="IPR036187">
    <property type="entry name" value="DNA_mismatch_repair_MutS_sf"/>
</dbReference>
<dbReference type="FunFam" id="1.10.1420.10:FF:000003">
    <property type="entry name" value="DNA mismatch repair protein"/>
    <property type="match status" value="1"/>
</dbReference>
<dbReference type="GO" id="GO:0006312">
    <property type="term" value="P:mitotic recombination"/>
    <property type="evidence" value="ECO:0007669"/>
    <property type="project" value="TreeGrafter"/>
</dbReference>
<dbReference type="SMART" id="SM00533">
    <property type="entry name" value="MUTSd"/>
    <property type="match status" value="1"/>
</dbReference>
<evidence type="ECO:0000256" key="5">
    <source>
        <dbReference type="ARBA" id="ARBA00022840"/>
    </source>
</evidence>
<accession>A0A5K3FPT4</accession>
<dbReference type="Gene3D" id="3.30.420.110">
    <property type="entry name" value="MutS, connector domain"/>
    <property type="match status" value="1"/>
</dbReference>
<dbReference type="InterPro" id="IPR011184">
    <property type="entry name" value="DNA_mismatch_repair_Msh2"/>
</dbReference>
<evidence type="ECO:0000256" key="9">
    <source>
        <dbReference type="RuleBase" id="RU003756"/>
    </source>
</evidence>
<evidence type="ECO:0000259" key="10">
    <source>
        <dbReference type="PROSITE" id="PS00486"/>
    </source>
</evidence>
<evidence type="ECO:0000256" key="7">
    <source>
        <dbReference type="ARBA" id="ARBA00023204"/>
    </source>
</evidence>
<organism evidence="11">
    <name type="scientific">Mesocestoides corti</name>
    <name type="common">Flatworm</name>
    <dbReference type="NCBI Taxonomy" id="53468"/>
    <lineage>
        <taxon>Eukaryota</taxon>
        <taxon>Metazoa</taxon>
        <taxon>Spiralia</taxon>
        <taxon>Lophotrochozoa</taxon>
        <taxon>Platyhelminthes</taxon>
        <taxon>Cestoda</taxon>
        <taxon>Eucestoda</taxon>
        <taxon>Cyclophyllidea</taxon>
        <taxon>Mesocestoididae</taxon>
        <taxon>Mesocestoides</taxon>
    </lineage>
</organism>
<sequence>MSERVDRAFLDFWDSLPSKPDTTIRCFDRGETFSVHFNDALFVGQHYLKNAATINSISVDGIPIPSIFIPRKDTDFFRFLLLSKQYRVEMYSVNSKYGNEKDWALSAQASPGNLTEMEEYLYLPNGNGDESTLLSILVKFSNGECIVSLAFCHLEDHRFLIGHFSDSSLFPNLETAIIQLGVRECLLPCWLLNNENTKQDKRAALPFLQLVLERSNVLVTELDKAEYFVDDVSEDLRVLLKNDGASSSESDFLSLFRARSELSDAFQCLGAILKFLRLNSNESLAHNFTISQFSLENHVRLDSAALNALHLLPSSDAVNKYQSVYGVLNHCRTPQGQRLLAEWLRQPLTDIARINERLDLVEAFVDDSSLRHTFNETFLRRVPDLPRLARRLQMSKAKLPDIYRVYRVVCSLPEAISHLRRNQGPHAALLDHCFVSALQTAEANFSKFVEMIESTLDLEAAASRNEFIIRPDFEPELQDIKERMENVESAILHEFQEVASNVGLEAGKTIKLESSDGMGFYLRVTLKMEKQIRGISWLKKIDMQKGGVRCRSAELSRLNEEHTSLKDQYAKAQRCVVNELLTVACGYAEPLYTLGACTARLDVVVSLAMAAVSAPQQYVRPRFARQDPASAGIRLRDFRHPCLEMQDGVSVIPNDVDLQRGKQIFKTITGPNMGGKSTYIRGTGVVLAMAQAGSFVPCSEADLVPVDAIMARVGAADCQLRGISTFMAEMLETVAVLKLATRDSLVIVDELGRGTSTYDGFGLAWAISAHLAASVGCFTLFATHFHELTSMALIMPGLVANYRVSAEVISDGDDGCQPGAGSDVVMLYKVEPGICDQSYGLKVARSIGLPADLVDEAEAASAQEEKLESMWVRLEEAAAAAAHHATSTYPQQQ</sequence>
<comment type="subcellular location">
    <subcellularLocation>
        <location evidence="1">Nucleus</location>
    </subcellularLocation>
</comment>
<feature type="domain" description="DNA mismatch repair proteins mutS family" evidence="10">
    <location>
        <begin position="744"/>
        <end position="760"/>
    </location>
</feature>
<dbReference type="Gene3D" id="1.10.1420.10">
    <property type="match status" value="2"/>
</dbReference>
<dbReference type="InterPro" id="IPR007861">
    <property type="entry name" value="DNA_mismatch_repair_MutS_clamp"/>
</dbReference>
<comment type="similarity">
    <text evidence="2 9">Belongs to the DNA mismatch repair MutS family.</text>
</comment>
<keyword evidence="6 9" id="KW-0238">DNA-binding</keyword>
<dbReference type="InterPro" id="IPR027417">
    <property type="entry name" value="P-loop_NTPase"/>
</dbReference>
<reference evidence="11" key="1">
    <citation type="submission" date="2019-11" db="UniProtKB">
        <authorList>
            <consortium name="WormBaseParasite"/>
        </authorList>
    </citation>
    <scope>IDENTIFICATION</scope>
</reference>
<evidence type="ECO:0000256" key="4">
    <source>
        <dbReference type="ARBA" id="ARBA00022763"/>
    </source>
</evidence>
<evidence type="ECO:0000256" key="8">
    <source>
        <dbReference type="ARBA" id="ARBA00023242"/>
    </source>
</evidence>
<name>A0A5K3FPT4_MESCO</name>
<dbReference type="Pfam" id="PF05188">
    <property type="entry name" value="MutS_II"/>
    <property type="match status" value="1"/>
</dbReference>
<evidence type="ECO:0000313" key="11">
    <source>
        <dbReference type="WBParaSite" id="MCU_009515-RB"/>
    </source>
</evidence>
<dbReference type="PIRSF" id="PIRSF005813">
    <property type="entry name" value="MSH2"/>
    <property type="match status" value="1"/>
</dbReference>
<dbReference type="PROSITE" id="PS00486">
    <property type="entry name" value="DNA_MISMATCH_REPAIR_2"/>
    <property type="match status" value="1"/>
</dbReference>
<dbReference type="InterPro" id="IPR016151">
    <property type="entry name" value="DNA_mismatch_repair_MutS_N"/>
</dbReference>
<comment type="function">
    <text evidence="9">Component of the post-replicative DNA mismatch repair system (MMR).</text>
</comment>
<dbReference type="SUPFAM" id="SSF52540">
    <property type="entry name" value="P-loop containing nucleoside triphosphate hydrolases"/>
    <property type="match status" value="1"/>
</dbReference>
<dbReference type="GO" id="GO:0030983">
    <property type="term" value="F:mismatched DNA binding"/>
    <property type="evidence" value="ECO:0007669"/>
    <property type="project" value="InterPro"/>
</dbReference>
<dbReference type="PANTHER" id="PTHR11361">
    <property type="entry name" value="DNA MISMATCH REPAIR PROTEIN MUTS FAMILY MEMBER"/>
    <property type="match status" value="1"/>
</dbReference>
<dbReference type="Gene3D" id="3.40.50.300">
    <property type="entry name" value="P-loop containing nucleotide triphosphate hydrolases"/>
    <property type="match status" value="1"/>
</dbReference>
<evidence type="ECO:0000256" key="2">
    <source>
        <dbReference type="ARBA" id="ARBA00006271"/>
    </source>
</evidence>
<dbReference type="GO" id="GO:0140664">
    <property type="term" value="F:ATP-dependent DNA damage sensor activity"/>
    <property type="evidence" value="ECO:0007669"/>
    <property type="project" value="InterPro"/>
</dbReference>
<dbReference type="GO" id="GO:0032301">
    <property type="term" value="C:MutSalpha complex"/>
    <property type="evidence" value="ECO:0007669"/>
    <property type="project" value="TreeGrafter"/>
</dbReference>
<dbReference type="Pfam" id="PF01624">
    <property type="entry name" value="MutS_I"/>
    <property type="match status" value="1"/>
</dbReference>
<dbReference type="SMART" id="SM00534">
    <property type="entry name" value="MUTSac"/>
    <property type="match status" value="1"/>
</dbReference>
<dbReference type="InterPro" id="IPR007860">
    <property type="entry name" value="DNA_mmatch_repair_MutS_con_dom"/>
</dbReference>
<dbReference type="GO" id="GO:0006298">
    <property type="term" value="P:mismatch repair"/>
    <property type="evidence" value="ECO:0007669"/>
    <property type="project" value="InterPro"/>
</dbReference>
<dbReference type="Gene3D" id="3.40.1170.10">
    <property type="entry name" value="DNA repair protein MutS, domain I"/>
    <property type="match status" value="1"/>
</dbReference>
<dbReference type="InterPro" id="IPR045076">
    <property type="entry name" value="MutS"/>
</dbReference>
<keyword evidence="4 9" id="KW-0227">DNA damage</keyword>
<dbReference type="InterPro" id="IPR007696">
    <property type="entry name" value="DNA_mismatch_repair_MutS_core"/>
</dbReference>
<keyword evidence="8" id="KW-0539">Nucleus</keyword>
<dbReference type="InterPro" id="IPR000432">
    <property type="entry name" value="DNA_mismatch_repair_MutS_C"/>
</dbReference>
<dbReference type="InterPro" id="IPR007695">
    <property type="entry name" value="DNA_mismatch_repair_MutS-lik_N"/>
</dbReference>
<proteinExistence type="inferred from homology"/>
<keyword evidence="3 9" id="KW-0547">Nucleotide-binding</keyword>
<dbReference type="Pfam" id="PF05192">
    <property type="entry name" value="MutS_III"/>
    <property type="match status" value="1"/>
</dbReference>
<protein>
    <submittedName>
        <fullName evidence="11">DNA_MISMATCH_REPAIR_2 domain-containing protein</fullName>
    </submittedName>
</protein>
<keyword evidence="5" id="KW-0067">ATP-binding</keyword>
<keyword evidence="7 9" id="KW-0234">DNA repair</keyword>
<dbReference type="Pfam" id="PF05190">
    <property type="entry name" value="MutS_IV"/>
    <property type="match status" value="1"/>
</dbReference>
<dbReference type="WBParaSite" id="MCU_009515-RB">
    <property type="protein sequence ID" value="MCU_009515-RB"/>
    <property type="gene ID" value="MCU_009515"/>
</dbReference>
<dbReference type="InterPro" id="IPR036678">
    <property type="entry name" value="MutS_con_dom_sf"/>
</dbReference>
<dbReference type="PANTHER" id="PTHR11361:SF35">
    <property type="entry name" value="DNA MISMATCH REPAIR PROTEIN MSH2"/>
    <property type="match status" value="1"/>
</dbReference>